<protein>
    <submittedName>
        <fullName evidence="3">Phage head morphogenesis protein</fullName>
    </submittedName>
</protein>
<organism evidence="3 4">
    <name type="scientific">Bacillus subtilis</name>
    <dbReference type="NCBI Taxonomy" id="1423"/>
    <lineage>
        <taxon>Bacteria</taxon>
        <taxon>Bacillati</taxon>
        <taxon>Bacillota</taxon>
        <taxon>Bacilli</taxon>
        <taxon>Bacillales</taxon>
        <taxon>Bacillaceae</taxon>
        <taxon>Bacillus</taxon>
    </lineage>
</organism>
<dbReference type="Proteomes" id="UP000032247">
    <property type="component" value="Unassembled WGS sequence"/>
</dbReference>
<evidence type="ECO:0000256" key="1">
    <source>
        <dbReference type="SAM" id="MobiDB-lite"/>
    </source>
</evidence>
<sequence>MNKTDKLLDGLNAFIQKAEENQYKQLGEMVPNFPGKSNIPKYVEEYEKGIARLLRRQRKRFLDSLKRFVSKDSKETLEALLVFFTQNLFAGDDFEEEFQELTEGFLQQTIKELAEVIMDSIDPEVPFKVLSNRTINWIKDWSEKLAQIMKLNTHEAVENTLTDAIENGSSIEDIELALKEMPQFDRERARTTAITEVLAASSAAQHESYAQSPAVKKKKWRHSGGKKNNPRENHIDLDGTVIGVDKEFQIPGSSESCMFPRDPKLSAGERVHCHCVLSPVVDNMILGLSAEEKEEIRREALARME</sequence>
<feature type="region of interest" description="Disordered" evidence="1">
    <location>
        <begin position="208"/>
        <end position="236"/>
    </location>
</feature>
<dbReference type="EMBL" id="JXBC01000001">
    <property type="protein sequence ID" value="KIU12913.1"/>
    <property type="molecule type" value="Genomic_DNA"/>
</dbReference>
<evidence type="ECO:0000313" key="3">
    <source>
        <dbReference type="EMBL" id="KIU12913.1"/>
    </source>
</evidence>
<proteinExistence type="predicted"/>
<evidence type="ECO:0000313" key="4">
    <source>
        <dbReference type="Proteomes" id="UP000032247"/>
    </source>
</evidence>
<gene>
    <name evidence="3" type="ORF">SC09_Contig17orf00030</name>
</gene>
<evidence type="ECO:0000259" key="2">
    <source>
        <dbReference type="Pfam" id="PF04233"/>
    </source>
</evidence>
<reference evidence="3 4" key="1">
    <citation type="submission" date="2014-12" db="EMBL/GenBank/DDBJ databases">
        <title>Comparative genome analysis of Bacillus coagulans HM-08, Clostridium butyricum HM-68, Bacillus subtilis HM-66 and Bacillus licheniformis BL-09.</title>
        <authorList>
            <person name="Zhang H."/>
        </authorList>
    </citation>
    <scope>NUCLEOTIDE SEQUENCE [LARGE SCALE GENOMIC DNA]</scope>
    <source>
        <strain evidence="3 4">HM-66</strain>
    </source>
</reference>
<dbReference type="PATRIC" id="fig|1423.173.peg.29"/>
<comment type="caution">
    <text evidence="3">The sequence shown here is derived from an EMBL/GenBank/DDBJ whole genome shotgun (WGS) entry which is preliminary data.</text>
</comment>
<feature type="compositionally biased region" description="Basic residues" evidence="1">
    <location>
        <begin position="215"/>
        <end position="225"/>
    </location>
</feature>
<name>A0A0D1IUA2_BACIU</name>
<dbReference type="InterPro" id="IPR006528">
    <property type="entry name" value="Phage_head_morphogenesis_dom"/>
</dbReference>
<accession>A0A0D1IUA2</accession>
<dbReference type="Pfam" id="PF04233">
    <property type="entry name" value="Phage_Mu_F"/>
    <property type="match status" value="1"/>
</dbReference>
<feature type="domain" description="Phage head morphogenesis" evidence="2">
    <location>
        <begin position="156"/>
        <end position="277"/>
    </location>
</feature>
<dbReference type="AlphaFoldDB" id="A0A0D1IUA2"/>